<dbReference type="GO" id="GO:0016746">
    <property type="term" value="F:acyltransferase activity"/>
    <property type="evidence" value="ECO:0007669"/>
    <property type="project" value="UniProtKB-KW"/>
</dbReference>
<dbReference type="InterPro" id="IPR011004">
    <property type="entry name" value="Trimer_LpxA-like_sf"/>
</dbReference>
<feature type="active site" description="Proton acceptor" evidence="7">
    <location>
        <position position="257"/>
    </location>
</feature>
<dbReference type="RefSeq" id="WP_015452390.1">
    <property type="nucleotide sequence ID" value="NC_020549.1"/>
</dbReference>
<dbReference type="Pfam" id="PF04613">
    <property type="entry name" value="LpxD"/>
    <property type="match status" value="1"/>
</dbReference>
<reference evidence="9 10" key="1">
    <citation type="journal article" date="2013" name="Genome Announc.">
        <title>Complete Genome Sequence of a Chinese Strain of 'Candidatus Liberibacter asiaticus'.</title>
        <authorList>
            <person name="Lin H."/>
            <person name="Han C.S."/>
            <person name="Liu B."/>
            <person name="Lou B."/>
            <person name="Bai X."/>
            <person name="Deng C."/>
            <person name="Civerolo E.L."/>
            <person name="Gupta G."/>
        </authorList>
    </citation>
    <scope>NUCLEOTIDE SEQUENCE [LARGE SCALE GENOMIC DNA]</scope>
    <source>
        <strain evidence="10">gxpsy</strain>
    </source>
</reference>
<proteinExistence type="inferred from homology"/>
<dbReference type="InterPro" id="IPR001451">
    <property type="entry name" value="Hexapep"/>
</dbReference>
<dbReference type="Gene3D" id="3.40.1390.10">
    <property type="entry name" value="MurE/MurF, N-terminal domain"/>
    <property type="match status" value="1"/>
</dbReference>
<dbReference type="HAMAP" id="MF_00523">
    <property type="entry name" value="LpxD"/>
    <property type="match status" value="1"/>
</dbReference>
<keyword evidence="10" id="KW-1185">Reference proteome</keyword>
<gene>
    <name evidence="7 9" type="primary">lpxD</name>
    <name evidence="9" type="ORF">WSI_02115</name>
</gene>
<dbReference type="NCBIfam" id="NF002060">
    <property type="entry name" value="PRK00892.1"/>
    <property type="match status" value="1"/>
</dbReference>
<keyword evidence="4 7" id="KW-0677">Repeat</keyword>
<dbReference type="CDD" id="cd03352">
    <property type="entry name" value="LbH_LpxD"/>
    <property type="match status" value="1"/>
</dbReference>
<keyword evidence="3 7" id="KW-0808">Transferase</keyword>
<dbReference type="Proteomes" id="UP000011820">
    <property type="component" value="Chromosome"/>
</dbReference>
<accession>A0ABN4B0B5</accession>
<protein>
    <recommendedName>
        <fullName evidence="7">UDP-3-O-acylglucosamine N-acyltransferase</fullName>
        <ecNumber evidence="7">2.3.1.191</ecNumber>
    </recommendedName>
</protein>
<dbReference type="Pfam" id="PF00132">
    <property type="entry name" value="Hexapep"/>
    <property type="match status" value="3"/>
</dbReference>
<evidence type="ECO:0000313" key="10">
    <source>
        <dbReference type="Proteomes" id="UP000011820"/>
    </source>
</evidence>
<evidence type="ECO:0000313" key="9">
    <source>
        <dbReference type="EMBL" id="AGH16793.1"/>
    </source>
</evidence>
<comment type="subunit">
    <text evidence="7">Homotrimer.</text>
</comment>
<dbReference type="EMBL" id="CP004005">
    <property type="protein sequence ID" value="AGH16793.1"/>
    <property type="molecule type" value="Genomic_DNA"/>
</dbReference>
<dbReference type="SUPFAM" id="SSF51161">
    <property type="entry name" value="Trimeric LpxA-like enzymes"/>
    <property type="match status" value="1"/>
</dbReference>
<name>A0ABN4B0B5_LIBAS</name>
<evidence type="ECO:0000256" key="2">
    <source>
        <dbReference type="ARBA" id="ARBA00022556"/>
    </source>
</evidence>
<keyword evidence="2 7" id="KW-0441">Lipid A biosynthesis</keyword>
<sequence>MQRLNFFVSHKGIALMKLAQSIGASLLDENFGERMIYSLSPIARASTGDISYIISRKFLNNIEKCKASAIICSQDIVPFIPKNIPCLLSDKPEVSFAIAGSILYPQAMHMEASSFEGGISPQAFLGEDVKIEDGVVIAPMAVVYPGVEIGRKTYVGPGSVIGAGVRIGRNCSIGAGSSIYSSLIGNSVILHSGVRIGNDGFGYARGVSDIHKIVHIGRVIIQDKVEIGANSAIDRGTMDDTIIGENTKIDNQVQIGHNVHIGCGCIIVSQVGIAGSTYIGDNVLIGGQCGIAGYLKIGDNVQIASKSGVLKDIPAGQQYGGMPARPIGEYLRHMVMLSKPSKYKIKR</sequence>
<organism evidence="9 10">
    <name type="scientific">Candidatus Liberibacter asiaticus str. gxpsy</name>
    <dbReference type="NCBI Taxonomy" id="1174529"/>
    <lineage>
        <taxon>Bacteria</taxon>
        <taxon>Pseudomonadati</taxon>
        <taxon>Pseudomonadota</taxon>
        <taxon>Alphaproteobacteria</taxon>
        <taxon>Hyphomicrobiales</taxon>
        <taxon>Rhizobiaceae</taxon>
        <taxon>Liberibacter</taxon>
    </lineage>
</organism>
<keyword evidence="5 7" id="KW-0443">Lipid metabolism</keyword>
<dbReference type="PANTHER" id="PTHR43378:SF2">
    <property type="entry name" value="UDP-3-O-ACYLGLUCOSAMINE N-ACYLTRANSFERASE 1, MITOCHONDRIAL-RELATED"/>
    <property type="match status" value="1"/>
</dbReference>
<evidence type="ECO:0000256" key="3">
    <source>
        <dbReference type="ARBA" id="ARBA00022679"/>
    </source>
</evidence>
<dbReference type="Gene3D" id="2.160.10.10">
    <property type="entry name" value="Hexapeptide repeat proteins"/>
    <property type="match status" value="1"/>
</dbReference>
<dbReference type="NCBIfam" id="TIGR01853">
    <property type="entry name" value="lipid_A_lpxD"/>
    <property type="match status" value="1"/>
</dbReference>
<keyword evidence="1 7" id="KW-0444">Lipid biosynthesis</keyword>
<comment type="pathway">
    <text evidence="7">Bacterial outer membrane biogenesis; LPS lipid A biosynthesis.</text>
</comment>
<evidence type="ECO:0000259" key="8">
    <source>
        <dbReference type="Pfam" id="PF04613"/>
    </source>
</evidence>
<evidence type="ECO:0000256" key="7">
    <source>
        <dbReference type="HAMAP-Rule" id="MF_00523"/>
    </source>
</evidence>
<dbReference type="PANTHER" id="PTHR43378">
    <property type="entry name" value="UDP-3-O-ACYLGLUCOSAMINE N-ACYLTRANSFERASE"/>
    <property type="match status" value="1"/>
</dbReference>
<dbReference type="PROSITE" id="PS00101">
    <property type="entry name" value="HEXAPEP_TRANSFERASES"/>
    <property type="match status" value="1"/>
</dbReference>
<evidence type="ECO:0000256" key="6">
    <source>
        <dbReference type="ARBA" id="ARBA00023315"/>
    </source>
</evidence>
<evidence type="ECO:0000256" key="1">
    <source>
        <dbReference type="ARBA" id="ARBA00022516"/>
    </source>
</evidence>
<comment type="function">
    <text evidence="7">Catalyzes the N-acylation of UDP-3-O-acylglucosamine using 3-hydroxyacyl-ACP as the acyl donor. Is involved in the biosynthesis of lipid A, a phosphorylated glycolipid that anchors the lipopolysaccharide to the outer membrane of the cell.</text>
</comment>
<dbReference type="EC" id="2.3.1.191" evidence="7"/>
<dbReference type="InterPro" id="IPR018357">
    <property type="entry name" value="Hexapep_transf_CS"/>
</dbReference>
<comment type="similarity">
    <text evidence="7">Belongs to the transferase hexapeptide repeat family. LpxD subfamily.</text>
</comment>
<dbReference type="InterPro" id="IPR007691">
    <property type="entry name" value="LpxD"/>
</dbReference>
<evidence type="ECO:0000256" key="4">
    <source>
        <dbReference type="ARBA" id="ARBA00022737"/>
    </source>
</evidence>
<dbReference type="InterPro" id="IPR020573">
    <property type="entry name" value="UDP_GlcNAc_AcTrfase_non-rep"/>
</dbReference>
<comment type="catalytic activity">
    <reaction evidence="7">
        <text>a UDP-3-O-[(3R)-3-hydroxyacyl]-alpha-D-glucosamine + a (3R)-hydroxyacyl-[ACP] = a UDP-2-N,3-O-bis[(3R)-3-hydroxyacyl]-alpha-D-glucosamine + holo-[ACP] + H(+)</text>
        <dbReference type="Rhea" id="RHEA:53836"/>
        <dbReference type="Rhea" id="RHEA-COMP:9685"/>
        <dbReference type="Rhea" id="RHEA-COMP:9945"/>
        <dbReference type="ChEBI" id="CHEBI:15378"/>
        <dbReference type="ChEBI" id="CHEBI:64479"/>
        <dbReference type="ChEBI" id="CHEBI:78827"/>
        <dbReference type="ChEBI" id="CHEBI:137740"/>
        <dbReference type="ChEBI" id="CHEBI:137748"/>
        <dbReference type="EC" id="2.3.1.191"/>
    </reaction>
</comment>
<feature type="domain" description="UDP-3-O-[3-hydroxymyristoyl] glucosamine N-acyltransferase non-repeat region" evidence="8">
    <location>
        <begin position="35"/>
        <end position="99"/>
    </location>
</feature>
<keyword evidence="6 7" id="KW-0012">Acyltransferase</keyword>
<evidence type="ECO:0000256" key="5">
    <source>
        <dbReference type="ARBA" id="ARBA00023098"/>
    </source>
</evidence>